<dbReference type="CDD" id="cd09854">
    <property type="entry name" value="PIN_VapC-like"/>
    <property type="match status" value="1"/>
</dbReference>
<dbReference type="Pfam" id="PF13470">
    <property type="entry name" value="PIN_3"/>
    <property type="match status" value="1"/>
</dbReference>
<protein>
    <submittedName>
        <fullName evidence="2">Putative toxin-antitoxin system toxin component, PIN family</fullName>
    </submittedName>
</protein>
<evidence type="ECO:0000313" key="3">
    <source>
        <dbReference type="Proteomes" id="UP000215301"/>
    </source>
</evidence>
<dbReference type="PANTHER" id="PTHR34610:SF3">
    <property type="entry name" value="SSL7007 PROTEIN"/>
    <property type="match status" value="1"/>
</dbReference>
<dbReference type="Proteomes" id="UP000215301">
    <property type="component" value="Unassembled WGS sequence"/>
</dbReference>
<dbReference type="SMART" id="SM00670">
    <property type="entry name" value="PINc"/>
    <property type="match status" value="1"/>
</dbReference>
<accession>A0A231VLB6</accession>
<dbReference type="RefSeq" id="WP_013296737.1">
    <property type="nucleotide sequence ID" value="NZ_JAMKCR010000013.1"/>
</dbReference>
<dbReference type="InterPro" id="IPR002850">
    <property type="entry name" value="PIN_toxin-like"/>
</dbReference>
<proteinExistence type="predicted"/>
<dbReference type="NCBIfam" id="TIGR00305">
    <property type="entry name" value="putative toxin-antitoxin system toxin component, PIN family"/>
    <property type="match status" value="1"/>
</dbReference>
<organism evidence="2 3">
    <name type="scientific">Thermoanaerobacterium thermosaccharolyticum</name>
    <name type="common">Clostridium thermosaccharolyticum</name>
    <dbReference type="NCBI Taxonomy" id="1517"/>
    <lineage>
        <taxon>Bacteria</taxon>
        <taxon>Bacillati</taxon>
        <taxon>Bacillota</taxon>
        <taxon>Clostridia</taxon>
        <taxon>Thermoanaerobacterales</taxon>
        <taxon>Thermoanaerobacteraceae</taxon>
        <taxon>Thermoanaerobacterium</taxon>
    </lineage>
</organism>
<dbReference type="Gene3D" id="3.40.50.1010">
    <property type="entry name" value="5'-nuclease"/>
    <property type="match status" value="1"/>
</dbReference>
<evidence type="ECO:0000313" key="2">
    <source>
        <dbReference type="EMBL" id="OXT08857.1"/>
    </source>
</evidence>
<dbReference type="OMA" id="FPYEMVY"/>
<feature type="domain" description="PIN" evidence="1">
    <location>
        <begin position="1"/>
        <end position="113"/>
    </location>
</feature>
<sequence length="132" mass="15356">MRITVDTNILISAFLFPKSSINDLMIMIAKRHKLILSSFVIDETVDVVKRKFKGKEGAIDKFLSKFPYEMVYTPQEMKNDLFKIRDEKDYPILYTAIIEDVDILITGDKDFLDIDIEKPEILAPAQFLEKYS</sequence>
<reference evidence="2 3" key="1">
    <citation type="submission" date="2017-06" db="EMBL/GenBank/DDBJ databases">
        <title>Isolation and characterization of a thermophilic and butanogenic Thermoanaerobacterium thermosaccharolyticum M5 capable of efficient degradation of hemicellulose.</title>
        <authorList>
            <person name="Xin F."/>
            <person name="Jiang Y."/>
        </authorList>
    </citation>
    <scope>NUCLEOTIDE SEQUENCE [LARGE SCALE GENOMIC DNA]</scope>
    <source>
        <strain evidence="2 3">M5</strain>
    </source>
</reference>
<gene>
    <name evidence="2" type="ORF">CE561_03655</name>
</gene>
<comment type="caution">
    <text evidence="2">The sequence shown here is derived from an EMBL/GenBank/DDBJ whole genome shotgun (WGS) entry which is preliminary data.</text>
</comment>
<dbReference type="InterPro" id="IPR029060">
    <property type="entry name" value="PIN-like_dom_sf"/>
</dbReference>
<dbReference type="AlphaFoldDB" id="A0A231VLB6"/>
<dbReference type="InterPro" id="IPR002716">
    <property type="entry name" value="PIN_dom"/>
</dbReference>
<dbReference type="PANTHER" id="PTHR34610">
    <property type="entry name" value="SSL7007 PROTEIN"/>
    <property type="match status" value="1"/>
</dbReference>
<dbReference type="EMBL" id="NKHD01000009">
    <property type="protein sequence ID" value="OXT08857.1"/>
    <property type="molecule type" value="Genomic_DNA"/>
</dbReference>
<dbReference type="SUPFAM" id="SSF88723">
    <property type="entry name" value="PIN domain-like"/>
    <property type="match status" value="1"/>
</dbReference>
<evidence type="ECO:0000259" key="1">
    <source>
        <dbReference type="SMART" id="SM00670"/>
    </source>
</evidence>
<name>A0A231VLB6_THETR</name>